<dbReference type="GO" id="GO:0005737">
    <property type="term" value="C:cytoplasm"/>
    <property type="evidence" value="ECO:0007669"/>
    <property type="project" value="TreeGrafter"/>
</dbReference>
<dbReference type="Gene3D" id="2.30.42.10">
    <property type="match status" value="1"/>
</dbReference>
<evidence type="ECO:0000313" key="8">
    <source>
        <dbReference type="WBParaSite" id="EN70_11449"/>
    </source>
</evidence>
<keyword evidence="3" id="KW-0143">Chaperone</keyword>
<dbReference type="GO" id="GO:0005634">
    <property type="term" value="C:nucleus"/>
    <property type="evidence" value="ECO:0007669"/>
    <property type="project" value="TreeGrafter"/>
</dbReference>
<accession>A0A1I7V9W1</accession>
<evidence type="ECO:0000313" key="7">
    <source>
        <dbReference type="Proteomes" id="UP000095285"/>
    </source>
</evidence>
<evidence type="ECO:0000256" key="3">
    <source>
        <dbReference type="ARBA" id="ARBA00023186"/>
    </source>
</evidence>
<reference evidence="8" key="2">
    <citation type="submission" date="2016-11" db="UniProtKB">
        <authorList>
            <consortium name="WormBaseParasite"/>
        </authorList>
    </citation>
    <scope>IDENTIFICATION</scope>
</reference>
<dbReference type="STRING" id="7209.A0A1I7V9W1"/>
<dbReference type="PANTHER" id="PTHR12651:SF1">
    <property type="entry name" value="26S PROTEASOME NON-ATPASE REGULATORY SUBUNIT 9"/>
    <property type="match status" value="1"/>
</dbReference>
<evidence type="ECO:0000256" key="2">
    <source>
        <dbReference type="ARBA" id="ARBA00014937"/>
    </source>
</evidence>
<organism evidence="7 8">
    <name type="scientific">Loa loa</name>
    <name type="common">Eye worm</name>
    <name type="synonym">Filaria loa</name>
    <dbReference type="NCBI Taxonomy" id="7209"/>
    <lineage>
        <taxon>Eukaryota</taxon>
        <taxon>Metazoa</taxon>
        <taxon>Ecdysozoa</taxon>
        <taxon>Nematoda</taxon>
        <taxon>Chromadorea</taxon>
        <taxon>Rhabditida</taxon>
        <taxon>Spirurina</taxon>
        <taxon>Spiruromorpha</taxon>
        <taxon>Filarioidea</taxon>
        <taxon>Onchocercidae</taxon>
        <taxon>Loa</taxon>
    </lineage>
</organism>
<dbReference type="FunFam" id="2.30.42.10:FF:000107">
    <property type="entry name" value="26S proteasome non-ATPase regulatory subunit 9"/>
    <property type="match status" value="1"/>
</dbReference>
<dbReference type="Pfam" id="PF13180">
    <property type="entry name" value="PDZ_2"/>
    <property type="match status" value="1"/>
</dbReference>
<protein>
    <recommendedName>
        <fullName evidence="2">26S proteasome non-ATPase regulatory subunit 9</fullName>
    </recommendedName>
    <alternativeName>
        <fullName evidence="4">26S proteasome regulatory subunit p27</fullName>
    </alternativeName>
</protein>
<comment type="similarity">
    <text evidence="1">Belongs to the proteasome subunit p27 family.</text>
</comment>
<proteinExistence type="inferred from homology"/>
<reference evidence="7" key="1">
    <citation type="submission" date="2012-04" db="EMBL/GenBank/DDBJ databases">
        <title>The Genome Sequence of Loa loa.</title>
        <authorList>
            <consortium name="The Broad Institute Genome Sequencing Platform"/>
            <consortium name="Broad Institute Genome Sequencing Center for Infectious Disease"/>
            <person name="Nutman T.B."/>
            <person name="Fink D.L."/>
            <person name="Russ C."/>
            <person name="Young S."/>
            <person name="Zeng Q."/>
            <person name="Gargeya S."/>
            <person name="Alvarado L."/>
            <person name="Berlin A."/>
            <person name="Chapman S.B."/>
            <person name="Chen Z."/>
            <person name="Freedman E."/>
            <person name="Gellesch M."/>
            <person name="Goldberg J."/>
            <person name="Griggs A."/>
            <person name="Gujja S."/>
            <person name="Heilman E.R."/>
            <person name="Heiman D."/>
            <person name="Howarth C."/>
            <person name="Mehta T."/>
            <person name="Neiman D."/>
            <person name="Pearson M."/>
            <person name="Roberts A."/>
            <person name="Saif S."/>
            <person name="Shea T."/>
            <person name="Shenoy N."/>
            <person name="Sisk P."/>
            <person name="Stolte C."/>
            <person name="Sykes S."/>
            <person name="White J."/>
            <person name="Yandava C."/>
            <person name="Haas B."/>
            <person name="Henn M.R."/>
            <person name="Nusbaum C."/>
            <person name="Birren B."/>
        </authorList>
    </citation>
    <scope>NUCLEOTIDE SEQUENCE [LARGE SCALE GENOMIC DNA]</scope>
</reference>
<evidence type="ECO:0000259" key="6">
    <source>
        <dbReference type="Pfam" id="PF18265"/>
    </source>
</evidence>
<keyword evidence="7" id="KW-1185">Reference proteome</keyword>
<dbReference type="PANTHER" id="PTHR12651">
    <property type="entry name" value="26S PROTEASOME NON-ATPASE REGULATORY SUBUNIT 9"/>
    <property type="match status" value="1"/>
</dbReference>
<sequence>MQDEKFTKYVWSYMESGKNDDEQITIDSVKKLIAARDEIDQRIAKEEEVLKMNNIDMEQSLVDAEGFPITSVDVYSVRRARCAIICAQNDRQKLTSQIEKAMLVLHQQKRDCTATCSEHAAAAKADDIPAVHRTSNAPFAKIAKVMDGSPAFLAGLKDGDQLIQFGSLHAGNFTDIIELLVVVQNSMNKPVRVTVLRNDRPVRLELVPRTWSGKGTLGCSVLPVTPAHI</sequence>
<dbReference type="WBParaSite" id="EN70_11449">
    <property type="protein sequence ID" value="EN70_11449"/>
    <property type="gene ID" value="EN70_11449"/>
</dbReference>
<feature type="domain" description="Nas2 N-terminal" evidence="6">
    <location>
        <begin position="30"/>
        <end position="107"/>
    </location>
</feature>
<dbReference type="eggNOG" id="KOG3129">
    <property type="taxonomic scope" value="Eukaryota"/>
</dbReference>
<dbReference type="Gene3D" id="6.10.140.1710">
    <property type="match status" value="1"/>
</dbReference>
<dbReference type="SUPFAM" id="SSF50156">
    <property type="entry name" value="PDZ domain-like"/>
    <property type="match status" value="1"/>
</dbReference>
<dbReference type="Proteomes" id="UP000095285">
    <property type="component" value="Unassembled WGS sequence"/>
</dbReference>
<feature type="domain" description="PDZ" evidence="5">
    <location>
        <begin position="140"/>
        <end position="205"/>
    </location>
</feature>
<dbReference type="InterPro" id="IPR035269">
    <property type="entry name" value="PSMD9"/>
</dbReference>
<evidence type="ECO:0000256" key="1">
    <source>
        <dbReference type="ARBA" id="ARBA00005256"/>
    </source>
</evidence>
<dbReference type="Pfam" id="PF18265">
    <property type="entry name" value="Nas2_N"/>
    <property type="match status" value="1"/>
</dbReference>
<evidence type="ECO:0000259" key="5">
    <source>
        <dbReference type="Pfam" id="PF13180"/>
    </source>
</evidence>
<evidence type="ECO:0000256" key="4">
    <source>
        <dbReference type="ARBA" id="ARBA00030007"/>
    </source>
</evidence>
<dbReference type="GO" id="GO:0070682">
    <property type="term" value="P:proteasome regulatory particle assembly"/>
    <property type="evidence" value="ECO:0007669"/>
    <property type="project" value="InterPro"/>
</dbReference>
<dbReference type="InterPro" id="IPR036034">
    <property type="entry name" value="PDZ_sf"/>
</dbReference>
<dbReference type="AlphaFoldDB" id="A0A1I7V9W1"/>
<dbReference type="InterPro" id="IPR040815">
    <property type="entry name" value="Nas2_N"/>
</dbReference>
<dbReference type="InterPro" id="IPR001478">
    <property type="entry name" value="PDZ"/>
</dbReference>
<name>A0A1I7V9W1_LOALO</name>